<keyword evidence="1" id="KW-0812">Transmembrane</keyword>
<feature type="transmembrane region" description="Helical" evidence="1">
    <location>
        <begin position="20"/>
        <end position="38"/>
    </location>
</feature>
<dbReference type="Proteomes" id="UP000070457">
    <property type="component" value="Unassembled WGS sequence"/>
</dbReference>
<feature type="transmembrane region" description="Helical" evidence="1">
    <location>
        <begin position="77"/>
        <end position="97"/>
    </location>
</feature>
<protein>
    <recommendedName>
        <fullName evidence="2">7 transmembrane helices usually fused to an inactive transglutaminase domain-containing protein</fullName>
    </recommendedName>
</protein>
<keyword evidence="1" id="KW-0472">Membrane</keyword>
<evidence type="ECO:0000313" key="4">
    <source>
        <dbReference type="Proteomes" id="UP000070457"/>
    </source>
</evidence>
<dbReference type="InterPro" id="IPR025840">
    <property type="entry name" value="7TM_transglut"/>
</dbReference>
<comment type="caution">
    <text evidence="3">The sequence shown here is derived from an EMBL/GenBank/DDBJ whole genome shotgun (WGS) entry which is preliminary data.</text>
</comment>
<accession>A0A136LYK6</accession>
<evidence type="ECO:0000256" key="1">
    <source>
        <dbReference type="SAM" id="Phobius"/>
    </source>
</evidence>
<dbReference type="AlphaFoldDB" id="A0A136LYK6"/>
<keyword evidence="1" id="KW-1133">Transmembrane helix</keyword>
<feature type="transmembrane region" description="Helical" evidence="1">
    <location>
        <begin position="162"/>
        <end position="183"/>
    </location>
</feature>
<dbReference type="STRING" id="1617426.TR69_WS6001000688"/>
<dbReference type="EMBL" id="JYNZ01000003">
    <property type="protein sequence ID" value="KXK26677.1"/>
    <property type="molecule type" value="Genomic_DNA"/>
</dbReference>
<feature type="transmembrane region" description="Helical" evidence="1">
    <location>
        <begin position="132"/>
        <end position="150"/>
    </location>
</feature>
<feature type="transmembrane region" description="Helical" evidence="1">
    <location>
        <begin position="109"/>
        <end position="126"/>
    </location>
</feature>
<proteinExistence type="predicted"/>
<feature type="transmembrane region" description="Helical" evidence="1">
    <location>
        <begin position="189"/>
        <end position="209"/>
    </location>
</feature>
<name>A0A136LYK6_9BACT</name>
<dbReference type="Pfam" id="PF14402">
    <property type="entry name" value="7TM_transglut"/>
    <property type="match status" value="1"/>
</dbReference>
<feature type="transmembrane region" description="Helical" evidence="1">
    <location>
        <begin position="47"/>
        <end position="65"/>
    </location>
</feature>
<feature type="domain" description="7 transmembrane helices usually fused to an inactive transglutaminase" evidence="2">
    <location>
        <begin position="21"/>
        <end position="226"/>
    </location>
</feature>
<gene>
    <name evidence="3" type="ORF">TR69_WS6001000688</name>
</gene>
<organism evidence="3 4">
    <name type="scientific">candidate division WS6 bacterium OLB20</name>
    <dbReference type="NCBI Taxonomy" id="1617426"/>
    <lineage>
        <taxon>Bacteria</taxon>
        <taxon>Candidatus Dojkabacteria</taxon>
    </lineage>
</organism>
<evidence type="ECO:0000259" key="2">
    <source>
        <dbReference type="Pfam" id="PF14402"/>
    </source>
</evidence>
<sequence>MQPYNTLMQELFAVSETSLDIILLLLTLPVVATIIAFAKHFLGLRSLSIFIVLILTFVLFEFGSSSDLTTHDIASGFRYGLLLLMITFLLTTASYGIIKSWALHYYPKLALVLTSVSLGYAFILIISDSLGVLSLIRFNVFSLLLAALLAERIMNLLARKPFKTAVFVTVESTVIASLCYLVIGTPAFGGFILAYPWVLLLLFPINYVIGRYTGLRLKEYYRFRDILNEEE</sequence>
<evidence type="ECO:0000313" key="3">
    <source>
        <dbReference type="EMBL" id="KXK26677.1"/>
    </source>
</evidence>
<reference evidence="3 4" key="1">
    <citation type="submission" date="2015-02" db="EMBL/GenBank/DDBJ databases">
        <title>Improved understanding of the partial-nitritation anammox process through 23 genomes representing the majority of the microbial community.</title>
        <authorList>
            <person name="Speth D.R."/>
            <person name="In T Zandt M."/>
            <person name="Guerrero Cruz S."/>
            <person name="Jetten M.S."/>
            <person name="Dutilh B.E."/>
        </authorList>
    </citation>
    <scope>NUCLEOTIDE SEQUENCE [LARGE SCALE GENOMIC DNA]</scope>
    <source>
        <strain evidence="3">OLB20</strain>
    </source>
</reference>